<proteinExistence type="predicted"/>
<dbReference type="EMBL" id="LMWU01000065">
    <property type="protein sequence ID" value="KUN58046.1"/>
    <property type="molecule type" value="Genomic_DNA"/>
</dbReference>
<evidence type="ECO:0000313" key="3">
    <source>
        <dbReference type="Proteomes" id="UP000053669"/>
    </source>
</evidence>
<accession>A0A117QWJ7</accession>
<evidence type="ECO:0000256" key="1">
    <source>
        <dbReference type="SAM" id="MobiDB-lite"/>
    </source>
</evidence>
<evidence type="ECO:0000313" key="2">
    <source>
        <dbReference type="EMBL" id="KUN58046.1"/>
    </source>
</evidence>
<sequence length="103" mass="11764">MDVGARWILHAGDAFFHHGTLDGRSPVPASLRAMERMVAYDIKRVRANHARLAELYRRGEPDLVIVNSHDGHFWRRRAQDTLREPDGTPTGRGRGAERPWAVR</sequence>
<organism evidence="2 3">
    <name type="scientific">Streptomyces canus</name>
    <dbReference type="NCBI Taxonomy" id="58343"/>
    <lineage>
        <taxon>Bacteria</taxon>
        <taxon>Bacillati</taxon>
        <taxon>Actinomycetota</taxon>
        <taxon>Actinomycetes</taxon>
        <taxon>Kitasatosporales</taxon>
        <taxon>Streptomycetaceae</taxon>
        <taxon>Streptomyces</taxon>
        <taxon>Streptomyces aurantiacus group</taxon>
    </lineage>
</organism>
<feature type="region of interest" description="Disordered" evidence="1">
    <location>
        <begin position="77"/>
        <end position="103"/>
    </location>
</feature>
<gene>
    <name evidence="2" type="ORF">AQJ46_44460</name>
</gene>
<feature type="compositionally biased region" description="Basic and acidic residues" evidence="1">
    <location>
        <begin position="77"/>
        <end position="86"/>
    </location>
</feature>
<dbReference type="AlphaFoldDB" id="A0A117QWJ7"/>
<name>A0A117QWJ7_9ACTN</name>
<dbReference type="STRING" id="58343.AQJ46_44460"/>
<protein>
    <submittedName>
        <fullName evidence="2">Uncharacterized protein</fullName>
    </submittedName>
</protein>
<reference evidence="2 3" key="1">
    <citation type="submission" date="2015-10" db="EMBL/GenBank/DDBJ databases">
        <title>Draft genome sequence of Streptomyces canus DSM 40017, type strain for the species Streptomyces canus.</title>
        <authorList>
            <person name="Ruckert C."/>
            <person name="Winkler A."/>
            <person name="Kalinowski J."/>
            <person name="Kampfer P."/>
            <person name="Glaeser S."/>
        </authorList>
    </citation>
    <scope>NUCLEOTIDE SEQUENCE [LARGE SCALE GENOMIC DNA]</scope>
    <source>
        <strain evidence="2 3">DSM 40017</strain>
    </source>
</reference>
<dbReference type="Proteomes" id="UP000053669">
    <property type="component" value="Unassembled WGS sequence"/>
</dbReference>
<comment type="caution">
    <text evidence="2">The sequence shown here is derived from an EMBL/GenBank/DDBJ whole genome shotgun (WGS) entry which is preliminary data.</text>
</comment>